<dbReference type="EMBL" id="JBHSFE010000005">
    <property type="protein sequence ID" value="MFC4607180.1"/>
    <property type="molecule type" value="Genomic_DNA"/>
</dbReference>
<dbReference type="InterPro" id="IPR004360">
    <property type="entry name" value="Glyas_Fos-R_dOase_dom"/>
</dbReference>
<gene>
    <name evidence="2" type="ORF">ACFO9E_05005</name>
</gene>
<reference evidence="3" key="1">
    <citation type="journal article" date="2019" name="Int. J. Syst. Evol. Microbiol.">
        <title>The Global Catalogue of Microorganisms (GCM) 10K type strain sequencing project: providing services to taxonomists for standard genome sequencing and annotation.</title>
        <authorList>
            <consortium name="The Broad Institute Genomics Platform"/>
            <consortium name="The Broad Institute Genome Sequencing Center for Infectious Disease"/>
            <person name="Wu L."/>
            <person name="Ma J."/>
        </authorList>
    </citation>
    <scope>NUCLEOTIDE SEQUENCE [LARGE SCALE GENOMIC DNA]</scope>
    <source>
        <strain evidence="3">CGMCC 4.7139</strain>
    </source>
</reference>
<evidence type="ECO:0000259" key="1">
    <source>
        <dbReference type="PROSITE" id="PS51819"/>
    </source>
</evidence>
<dbReference type="CDD" id="cd07247">
    <property type="entry name" value="SgaA_N_like"/>
    <property type="match status" value="2"/>
</dbReference>
<dbReference type="InterPro" id="IPR029068">
    <property type="entry name" value="Glyas_Bleomycin-R_OHBP_Dase"/>
</dbReference>
<keyword evidence="3" id="KW-1185">Reference proteome</keyword>
<accession>A0ABV9G273</accession>
<feature type="domain" description="VOC" evidence="1">
    <location>
        <begin position="137"/>
        <end position="259"/>
    </location>
</feature>
<feature type="domain" description="VOC" evidence="1">
    <location>
        <begin position="10"/>
        <end position="123"/>
    </location>
</feature>
<dbReference type="Gene3D" id="3.10.180.10">
    <property type="entry name" value="2,3-Dihydroxybiphenyl 1,2-Dioxygenase, domain 1"/>
    <property type="match status" value="2"/>
</dbReference>
<dbReference type="PANTHER" id="PTHR33993:SF10">
    <property type="entry name" value="CONSERVED PROTEIN"/>
    <property type="match status" value="1"/>
</dbReference>
<dbReference type="Proteomes" id="UP001595993">
    <property type="component" value="Unassembled WGS sequence"/>
</dbReference>
<sequence length="264" mass="27780">MLTTRFVTGSPNWIDLGTPDLDAATAFYGGLFGWTFQSAGPEAGGYGMYQVDGKTAAGAMTVTPEQGGPGWTLYFQSPDADATAKAVQQGGGAALFEPMDVFDMGRMAVFADPAGAAFATWQPGRIKGLDVVNDPNTLCWAELYTDDPRAGLDFYRGVFGWETSTMPLPDGTGSYTMLNPAGAGAEAMFGGIVPLASDPVETEGSYWLPYFEVADCDATVAKAQQLGGKVRMAPVDMEGVGRFAKLADPAGARFALMQGVQQDD</sequence>
<dbReference type="PROSITE" id="PS51819">
    <property type="entry name" value="VOC"/>
    <property type="match status" value="2"/>
</dbReference>
<proteinExistence type="predicted"/>
<dbReference type="InterPro" id="IPR037523">
    <property type="entry name" value="VOC_core"/>
</dbReference>
<dbReference type="RefSeq" id="WP_381191967.1">
    <property type="nucleotide sequence ID" value="NZ_JBHSFE010000005.1"/>
</dbReference>
<name>A0ABV9G273_9ACTN</name>
<dbReference type="InterPro" id="IPR052164">
    <property type="entry name" value="Anthracycline_SecMetBiosynth"/>
</dbReference>
<evidence type="ECO:0000313" key="3">
    <source>
        <dbReference type="Proteomes" id="UP001595993"/>
    </source>
</evidence>
<evidence type="ECO:0000313" key="2">
    <source>
        <dbReference type="EMBL" id="MFC4607180.1"/>
    </source>
</evidence>
<dbReference type="Pfam" id="PF00903">
    <property type="entry name" value="Glyoxalase"/>
    <property type="match status" value="2"/>
</dbReference>
<dbReference type="PANTHER" id="PTHR33993">
    <property type="entry name" value="GLYOXALASE-RELATED"/>
    <property type="match status" value="1"/>
</dbReference>
<organism evidence="2 3">
    <name type="scientific">Streptomyces maoxianensis</name>
    <dbReference type="NCBI Taxonomy" id="1459942"/>
    <lineage>
        <taxon>Bacteria</taxon>
        <taxon>Bacillati</taxon>
        <taxon>Actinomycetota</taxon>
        <taxon>Actinomycetes</taxon>
        <taxon>Kitasatosporales</taxon>
        <taxon>Streptomycetaceae</taxon>
        <taxon>Streptomyces</taxon>
    </lineage>
</organism>
<comment type="caution">
    <text evidence="2">The sequence shown here is derived from an EMBL/GenBank/DDBJ whole genome shotgun (WGS) entry which is preliminary data.</text>
</comment>
<protein>
    <submittedName>
        <fullName evidence="2">VOC family protein</fullName>
    </submittedName>
</protein>
<dbReference type="SUPFAM" id="SSF54593">
    <property type="entry name" value="Glyoxalase/Bleomycin resistance protein/Dihydroxybiphenyl dioxygenase"/>
    <property type="match status" value="2"/>
</dbReference>